<dbReference type="InterPro" id="IPR006133">
    <property type="entry name" value="DNA-dir_DNA_pol_B_exonuc"/>
</dbReference>
<dbReference type="Pfam" id="PF03104">
    <property type="entry name" value="DNA_pol_B_exo1"/>
    <property type="match status" value="1"/>
</dbReference>
<dbReference type="GO" id="GO:0003697">
    <property type="term" value="F:single-stranded DNA binding"/>
    <property type="evidence" value="ECO:0007669"/>
    <property type="project" value="TreeGrafter"/>
</dbReference>
<comment type="catalytic activity">
    <reaction evidence="12">
        <text>DNA(n) + a 2'-deoxyribonucleoside 5'-triphosphate = DNA(n+1) + diphosphate</text>
        <dbReference type="Rhea" id="RHEA:22508"/>
        <dbReference type="Rhea" id="RHEA-COMP:17339"/>
        <dbReference type="Rhea" id="RHEA-COMP:17340"/>
        <dbReference type="ChEBI" id="CHEBI:33019"/>
        <dbReference type="ChEBI" id="CHEBI:61560"/>
        <dbReference type="ChEBI" id="CHEBI:173112"/>
        <dbReference type="EC" id="2.7.7.7"/>
    </reaction>
</comment>
<dbReference type="InterPro" id="IPR006172">
    <property type="entry name" value="DNA-dir_DNA_pol_B"/>
</dbReference>
<dbReference type="Gene3D" id="1.10.287.690">
    <property type="entry name" value="Helix hairpin bin"/>
    <property type="match status" value="1"/>
</dbReference>
<dbReference type="Gene3D" id="2.40.50.730">
    <property type="match status" value="1"/>
</dbReference>
<dbReference type="EC" id="2.7.7.7" evidence="12"/>
<dbReference type="InterPro" id="IPR038256">
    <property type="entry name" value="Pol_alpha_znc_sf"/>
</dbReference>
<comment type="similarity">
    <text evidence="2 12">Belongs to the DNA polymerase type-B family.</text>
</comment>
<feature type="region of interest" description="Disordered" evidence="13">
    <location>
        <begin position="806"/>
        <end position="854"/>
    </location>
</feature>
<dbReference type="InterPro" id="IPR012337">
    <property type="entry name" value="RNaseH-like_sf"/>
</dbReference>
<reference evidence="17" key="1">
    <citation type="journal article" date="2017" name="Curr. Biol.">
        <title>Genome architecture and evolution of a unichromosomal asexual nematode.</title>
        <authorList>
            <person name="Fradin H."/>
            <person name="Zegar C."/>
            <person name="Gutwein M."/>
            <person name="Lucas J."/>
            <person name="Kovtun M."/>
            <person name="Corcoran D."/>
            <person name="Baugh L.R."/>
            <person name="Kiontke K."/>
            <person name="Gunsalus K."/>
            <person name="Fitch D.H."/>
            <person name="Piano F."/>
        </authorList>
    </citation>
    <scope>NUCLEOTIDE SEQUENCE [LARGE SCALE GENOMIC DNA]</scope>
    <source>
        <strain evidence="17">PF1309</strain>
    </source>
</reference>
<protein>
    <recommendedName>
        <fullName evidence="12">DNA polymerase</fullName>
        <ecNumber evidence="12">2.7.7.7</ecNumber>
    </recommendedName>
</protein>
<dbReference type="OrthoDB" id="6755010at2759"/>
<dbReference type="InterPro" id="IPR006134">
    <property type="entry name" value="DNA-dir_DNA_pol_B_multi_dom"/>
</dbReference>
<evidence type="ECO:0000256" key="1">
    <source>
        <dbReference type="ARBA" id="ARBA00004123"/>
    </source>
</evidence>
<dbReference type="EMBL" id="LIAE01007250">
    <property type="protein sequence ID" value="PAV80575.1"/>
    <property type="molecule type" value="Genomic_DNA"/>
</dbReference>
<dbReference type="InterPro" id="IPR023211">
    <property type="entry name" value="DNA_pol_palm_dom_sf"/>
</dbReference>
<feature type="region of interest" description="Disordered" evidence="13">
    <location>
        <begin position="1"/>
        <end position="112"/>
    </location>
</feature>
<feature type="domain" description="DNA-directed DNA polymerase family B multifunctional" evidence="14">
    <location>
        <begin position="775"/>
        <end position="1238"/>
    </location>
</feature>
<dbReference type="InterPro" id="IPR017964">
    <property type="entry name" value="DNA-dir_DNA_pol_B_CS"/>
</dbReference>
<evidence type="ECO:0000256" key="3">
    <source>
        <dbReference type="ARBA" id="ARBA00022679"/>
    </source>
</evidence>
<keyword evidence="11" id="KW-0539">Nucleus</keyword>
<feature type="compositionally biased region" description="Acidic residues" evidence="13">
    <location>
        <begin position="1"/>
        <end position="11"/>
    </location>
</feature>
<dbReference type="GO" id="GO:0003682">
    <property type="term" value="F:chromatin binding"/>
    <property type="evidence" value="ECO:0007669"/>
    <property type="project" value="TreeGrafter"/>
</dbReference>
<accession>A0A2A2L369</accession>
<dbReference type="Pfam" id="PF00136">
    <property type="entry name" value="DNA_pol_B"/>
    <property type="match status" value="1"/>
</dbReference>
<name>A0A2A2L369_9BILA</name>
<dbReference type="PRINTS" id="PR00106">
    <property type="entry name" value="DNAPOLB"/>
</dbReference>
<dbReference type="GO" id="GO:0005658">
    <property type="term" value="C:alpha DNA polymerase:primase complex"/>
    <property type="evidence" value="ECO:0007669"/>
    <property type="project" value="UniProtKB-ARBA"/>
</dbReference>
<evidence type="ECO:0000256" key="12">
    <source>
        <dbReference type="RuleBase" id="RU000442"/>
    </source>
</evidence>
<dbReference type="PROSITE" id="PS00116">
    <property type="entry name" value="DNA_POLYMERASE_B"/>
    <property type="match status" value="1"/>
</dbReference>
<dbReference type="Gene3D" id="3.90.1600.10">
    <property type="entry name" value="Palm domain of DNA polymerase"/>
    <property type="match status" value="1"/>
</dbReference>
<dbReference type="GO" id="GO:0003688">
    <property type="term" value="F:DNA replication origin binding"/>
    <property type="evidence" value="ECO:0007669"/>
    <property type="project" value="TreeGrafter"/>
</dbReference>
<dbReference type="Gene3D" id="3.30.420.10">
    <property type="entry name" value="Ribonuclease H-like superfamily/Ribonuclease H"/>
    <property type="match status" value="1"/>
</dbReference>
<evidence type="ECO:0000259" key="15">
    <source>
        <dbReference type="Pfam" id="PF03104"/>
    </source>
</evidence>
<keyword evidence="5 12" id="KW-0235">DNA replication</keyword>
<dbReference type="GO" id="GO:0006272">
    <property type="term" value="P:leading strand elongation"/>
    <property type="evidence" value="ECO:0007669"/>
    <property type="project" value="TreeGrafter"/>
</dbReference>
<dbReference type="Gene3D" id="1.10.132.60">
    <property type="entry name" value="DNA polymerase family B, C-terminal domain"/>
    <property type="match status" value="1"/>
</dbReference>
<dbReference type="FunFam" id="1.10.132.60:FF:000004">
    <property type="entry name" value="DNA polymerase"/>
    <property type="match status" value="1"/>
</dbReference>
<evidence type="ECO:0000256" key="6">
    <source>
        <dbReference type="ARBA" id="ARBA00022723"/>
    </source>
</evidence>
<sequence length="1486" mass="168758">MSDTENVELDEGSGQIGDAEMELGDLADRRRSSRRRESSRQQQRKSGLEKLREARQSGKGYRPNVNGAGYVDHGVDFEEEYGNDDHDDEEGAGRSKKGSKERKKEKKEGKKTGIDKFFTPFANTKPKTVDDAVAKLDEDEDLKNMLAELGDDGLDFDYDNIRPAAPHANRNPFKRSAVEDNSVIMPRPLKAAKLQKTSKNEPKVTFQDPFDDVAVPEPDIPPLKHETYSQMDDATGIYEDSWDRAPSPPPKKVEEPKPSRPISELRSSQDTEVKVKSTVSDDEFDENPTIIAKQPTTFPENLTWDTEDEKKEVQVEVVAGSEAFYMTRPDGQKFIRVYWLDAFENQHKTDGTVYLFGKVCTSGSNYSSCCLVVKNIQRQVFFLPRKTKLVNGMDSGFEVTDADVVDEVKRMLKRHCNVTEYKIKPTMKRLTLDCAPSDMPLNESVRVLEVHYSSSSARLPLDLTGSTFSAVFNLTTTPLERLLTEVEIKGPGWLDATNYEAVGSHQTYCDFEFTVDMERMKNVTYQNELNVAPPTVRMLAINVVTTLNEKKENEICMISTLFNSKCNLSNPTAEQKQLQRLTLITKPTGGALPFDLKAHLTKNSWSELVLSAGNEKALLSLFLAKLAKYDPDLLIGHDLSVAIHLLANRMEKLKVVEWSRTSRLRRFVNLNKIGHTKAAQWELTAGRMQLDSKVSAMELVRLRSYDLTELTGQLLNVNRQNVYANEVLTKFSNSRDLMSLINWSWTESWLVLRIVAQLNALPLYVQITNIVGGVMSRTLMGGRAERNEFLLLHAFHKANVIAPNKQQSAFRKEKGNDKKTKKTAASEQQQTLQEDDFDKEGEEDVKGAGQGKTAAASNKAQYSGGLVLDPKIGLYETMILLLDFNSLYPSIIQEYNICFTTIHYSKDSDEVPPVPDGGLPEGVLPKEIRQLVERRREVKKLLKTEHNDVKRKQYDIRQMALKLTANSMYGCLGFQQSRFYAKPLAALVTFKGREILMHSKTLVEKIGYEVIYGDTDSIMINTQSTDLAQVKKLGQEIKTAVNKCHRLLELELDGVFKRMLLLKKKKYAALTVDLEDEGKTKKELKGLDIVRRDWSQIARETGNEVVNLLLSTNVERFDLYEAIENTLKNIKEKIDKNELPLEVYQISKQLTRDPKSYADVKSQPHAAVALRLNASGKFSLRHGDIVEYIICEDGTGNGAMQRAYHRTEMENNDNLKIDVNYYLSHQIHPVVSRLCAPIEEMDAVRIAVALGLDGTNYRRAAAASSTKENEDADFDMHHYRFKNDFANCEDLSFDCPNPTCIARISVRSTLITSETEPARLSLEECPHCFTLLANHSNFVINHFTNLLSSLIEKHLMSDFKCDDDTCNFHTRVHTLKWFAEGLECPKCLSGVLRKEYTTKNLYDQQAFFREILDLDAALLNLKQEERRMIQSKVTFQAVESLYSSLLGEVNRFMERNDYNIVDLSLLFSIFHKPANIPRHLQVYYNY</sequence>
<dbReference type="InterPro" id="IPR043502">
    <property type="entry name" value="DNA/RNA_pol_sf"/>
</dbReference>
<dbReference type="InterPro" id="IPR045846">
    <property type="entry name" value="POLBc_alpha"/>
</dbReference>
<evidence type="ECO:0000256" key="8">
    <source>
        <dbReference type="ARBA" id="ARBA00022833"/>
    </source>
</evidence>
<evidence type="ECO:0000256" key="9">
    <source>
        <dbReference type="ARBA" id="ARBA00022932"/>
    </source>
</evidence>
<keyword evidence="8" id="KW-0862">Zinc</keyword>
<evidence type="ECO:0000313" key="17">
    <source>
        <dbReference type="EMBL" id="PAV80575.1"/>
    </source>
</evidence>
<comment type="subcellular location">
    <subcellularLocation>
        <location evidence="1">Nucleus</location>
    </subcellularLocation>
</comment>
<keyword evidence="4 12" id="KW-0548">Nucleotidyltransferase</keyword>
<evidence type="ECO:0000256" key="5">
    <source>
        <dbReference type="ARBA" id="ARBA00022705"/>
    </source>
</evidence>
<evidence type="ECO:0000259" key="14">
    <source>
        <dbReference type="Pfam" id="PF00136"/>
    </source>
</evidence>
<dbReference type="Gene3D" id="1.10.3200.20">
    <property type="entry name" value="DNA Polymerase alpha, zinc finger"/>
    <property type="match status" value="1"/>
</dbReference>
<evidence type="ECO:0000256" key="4">
    <source>
        <dbReference type="ARBA" id="ARBA00022695"/>
    </source>
</evidence>
<evidence type="ECO:0000259" key="16">
    <source>
        <dbReference type="Pfam" id="PF08996"/>
    </source>
</evidence>
<dbReference type="NCBIfam" id="TIGR00592">
    <property type="entry name" value="pol2"/>
    <property type="match status" value="1"/>
</dbReference>
<feature type="compositionally biased region" description="Basic and acidic residues" evidence="13">
    <location>
        <begin position="46"/>
        <end position="56"/>
    </location>
</feature>
<feature type="region of interest" description="Disordered" evidence="13">
    <location>
        <begin position="192"/>
        <end position="282"/>
    </location>
</feature>
<dbReference type="Pfam" id="PF08996">
    <property type="entry name" value="zf-DNA_Pol"/>
    <property type="match status" value="1"/>
</dbReference>
<keyword evidence="9 12" id="KW-0239">DNA-directed DNA polymerase</keyword>
<keyword evidence="18" id="KW-1185">Reference proteome</keyword>
<dbReference type="PANTHER" id="PTHR45861:SF1">
    <property type="entry name" value="DNA POLYMERASE ALPHA CATALYTIC SUBUNIT"/>
    <property type="match status" value="1"/>
</dbReference>
<evidence type="ECO:0000256" key="7">
    <source>
        <dbReference type="ARBA" id="ARBA00022771"/>
    </source>
</evidence>
<evidence type="ECO:0000256" key="2">
    <source>
        <dbReference type="ARBA" id="ARBA00005755"/>
    </source>
</evidence>
<dbReference type="FunFam" id="1.10.287.690:FF:000003">
    <property type="entry name" value="DNA polymerase"/>
    <property type="match status" value="1"/>
</dbReference>
<keyword evidence="6" id="KW-0479">Metal-binding</keyword>
<dbReference type="InterPro" id="IPR042087">
    <property type="entry name" value="DNA_pol_B_thumb"/>
</dbReference>
<dbReference type="SMART" id="SM00486">
    <property type="entry name" value="POLBc"/>
    <property type="match status" value="1"/>
</dbReference>
<dbReference type="PANTHER" id="PTHR45861">
    <property type="entry name" value="DNA POLYMERASE ALPHA CATALYTIC SUBUNIT"/>
    <property type="match status" value="1"/>
</dbReference>
<dbReference type="CDD" id="cd05532">
    <property type="entry name" value="POLBc_alpha"/>
    <property type="match status" value="1"/>
</dbReference>
<keyword evidence="7" id="KW-0863">Zinc-finger</keyword>
<feature type="domain" description="DNA-directed DNA polymerase family B exonuclease" evidence="15">
    <location>
        <begin position="470"/>
        <end position="709"/>
    </location>
</feature>
<proteinExistence type="inferred from homology"/>
<dbReference type="Proteomes" id="UP000218231">
    <property type="component" value="Unassembled WGS sequence"/>
</dbReference>
<comment type="caution">
    <text evidence="17">The sequence shown here is derived from an EMBL/GenBank/DDBJ whole genome shotgun (WGS) entry which is preliminary data.</text>
</comment>
<dbReference type="CDD" id="cd05776">
    <property type="entry name" value="DNA_polB_alpha_exo"/>
    <property type="match status" value="1"/>
</dbReference>
<evidence type="ECO:0000256" key="11">
    <source>
        <dbReference type="ARBA" id="ARBA00023242"/>
    </source>
</evidence>
<feature type="compositionally biased region" description="Acidic residues" evidence="13">
    <location>
        <begin position="77"/>
        <end position="90"/>
    </location>
</feature>
<dbReference type="GO" id="GO:1902975">
    <property type="term" value="P:mitotic DNA replication initiation"/>
    <property type="evidence" value="ECO:0007669"/>
    <property type="project" value="InterPro"/>
</dbReference>
<evidence type="ECO:0000313" key="18">
    <source>
        <dbReference type="Proteomes" id="UP000218231"/>
    </source>
</evidence>
<dbReference type="Gene3D" id="3.30.70.2820">
    <property type="match status" value="1"/>
</dbReference>
<feature type="compositionally biased region" description="Acidic residues" evidence="13">
    <location>
        <begin position="833"/>
        <end position="843"/>
    </location>
</feature>
<feature type="domain" description="Zinc finger DNA-directed DNA polymerase family B alpha" evidence="16">
    <location>
        <begin position="1284"/>
        <end position="1467"/>
    </location>
</feature>
<dbReference type="STRING" id="2018661.A0A2A2L369"/>
<keyword evidence="10 12" id="KW-0238">DNA-binding</keyword>
<evidence type="ECO:0000256" key="13">
    <source>
        <dbReference type="SAM" id="MobiDB-lite"/>
    </source>
</evidence>
<dbReference type="SUPFAM" id="SSF56672">
    <property type="entry name" value="DNA/RNA polymerases"/>
    <property type="match status" value="1"/>
</dbReference>
<dbReference type="GO" id="GO:0006273">
    <property type="term" value="P:lagging strand elongation"/>
    <property type="evidence" value="ECO:0007669"/>
    <property type="project" value="TreeGrafter"/>
</dbReference>
<dbReference type="GO" id="GO:0000166">
    <property type="term" value="F:nucleotide binding"/>
    <property type="evidence" value="ECO:0007669"/>
    <property type="project" value="InterPro"/>
</dbReference>
<gene>
    <name evidence="17" type="ORF">WR25_19117</name>
</gene>
<organism evidence="17 18">
    <name type="scientific">Diploscapter pachys</name>
    <dbReference type="NCBI Taxonomy" id="2018661"/>
    <lineage>
        <taxon>Eukaryota</taxon>
        <taxon>Metazoa</taxon>
        <taxon>Ecdysozoa</taxon>
        <taxon>Nematoda</taxon>
        <taxon>Chromadorea</taxon>
        <taxon>Rhabditida</taxon>
        <taxon>Rhabditina</taxon>
        <taxon>Rhabditomorpha</taxon>
        <taxon>Rhabditoidea</taxon>
        <taxon>Rhabditidae</taxon>
        <taxon>Diploscapter</taxon>
    </lineage>
</organism>
<keyword evidence="3 12" id="KW-0808">Transferase</keyword>
<dbReference type="InterPro" id="IPR015088">
    <property type="entry name" value="Znf_DNA-dir_DNA_pol_B_alpha"/>
</dbReference>
<feature type="compositionally biased region" description="Basic residues" evidence="13">
    <location>
        <begin position="94"/>
        <end position="105"/>
    </location>
</feature>
<dbReference type="GO" id="GO:0003887">
    <property type="term" value="F:DNA-directed DNA polymerase activity"/>
    <property type="evidence" value="ECO:0007669"/>
    <property type="project" value="UniProtKB-KW"/>
</dbReference>
<dbReference type="GO" id="GO:0033554">
    <property type="term" value="P:cellular response to stress"/>
    <property type="evidence" value="ECO:0007669"/>
    <property type="project" value="UniProtKB-ARBA"/>
</dbReference>
<evidence type="ECO:0000256" key="10">
    <source>
        <dbReference type="ARBA" id="ARBA00023125"/>
    </source>
</evidence>
<dbReference type="GO" id="GO:0008270">
    <property type="term" value="F:zinc ion binding"/>
    <property type="evidence" value="ECO:0007669"/>
    <property type="project" value="UniProtKB-KW"/>
</dbReference>
<feature type="compositionally biased region" description="Basic and acidic residues" evidence="13">
    <location>
        <begin position="26"/>
        <end position="39"/>
    </location>
</feature>
<dbReference type="SUPFAM" id="SSF53098">
    <property type="entry name" value="Ribonuclease H-like"/>
    <property type="match status" value="1"/>
</dbReference>
<dbReference type="InterPro" id="IPR036397">
    <property type="entry name" value="RNaseH_sf"/>
</dbReference>